<keyword evidence="1" id="KW-0614">Plasmid</keyword>
<proteinExistence type="predicted"/>
<gene>
    <name evidence="1" type="ORF">RCS92_PII0005</name>
</gene>
<organism evidence="1 2">
    <name type="scientific">Escherichia coli</name>
    <dbReference type="NCBI Taxonomy" id="562"/>
    <lineage>
        <taxon>Bacteria</taxon>
        <taxon>Pseudomonadati</taxon>
        <taxon>Pseudomonadota</taxon>
        <taxon>Gammaproteobacteria</taxon>
        <taxon>Enterobacterales</taxon>
        <taxon>Enterobacteriaceae</taxon>
        <taxon>Escherichia</taxon>
    </lineage>
</organism>
<sequence>MPAVLQKYILSRCRVATKHFLSAALTFVIQERQVTSLCGVRPILHRIKKCSYGAYGAKEKPADIPLPRSLTRSARSFGCGERREQRH</sequence>
<dbReference type="Proteomes" id="UP000305971">
    <property type="component" value="Plasmid RCS92_pII"/>
</dbReference>
<name>A0A2P9ELJ0_ECOLX</name>
<evidence type="ECO:0000313" key="2">
    <source>
        <dbReference type="Proteomes" id="UP000305971"/>
    </source>
</evidence>
<reference evidence="2" key="1">
    <citation type="submission" date="2018-02" db="EMBL/GenBank/DDBJ databases">
        <authorList>
            <person name="Cea G.-C."/>
            <person name="William W."/>
        </authorList>
    </citation>
    <scope>NUCLEOTIDE SEQUENCE [LARGE SCALE GENOMIC DNA]</scope>
    <source>
        <strain evidence="2">ECOR 25</strain>
        <plasmid evidence="2">rcs92_pii</plasmid>
    </source>
</reference>
<accession>A0A2P9ELJ0</accession>
<dbReference type="AlphaFoldDB" id="A0A2P9ELJ0"/>
<geneLocation type="plasmid" evidence="2">
    <name>rcs92_pii</name>
</geneLocation>
<dbReference type="EMBL" id="LT985313">
    <property type="protein sequence ID" value="SPE04198.1"/>
    <property type="molecule type" value="Genomic_DNA"/>
</dbReference>
<protein>
    <submittedName>
        <fullName evidence="1">Uncharacterized protein</fullName>
    </submittedName>
</protein>
<evidence type="ECO:0000313" key="1">
    <source>
        <dbReference type="EMBL" id="SPE04198.1"/>
    </source>
</evidence>